<dbReference type="Proteomes" id="UP000282613">
    <property type="component" value="Unassembled WGS sequence"/>
</dbReference>
<keyword evidence="3" id="KW-1185">Reference proteome</keyword>
<sequence>MWPYIDADWKNQLHTSESAFNADIVLVVYGTRGNSGPIIIRTSDCEKRLFRAGNIDEFKLSRKQIRSGESVRDSLPAEILSSDGLDPSAGLVLYRMKFYARVSLESIQQGHLGPKATLLGRYGDTGRRLIVLTTPFAKKLDDDLEVFECFLEAVYLGFLTHCRIGPISESRLGARFCVGIEVVDPMTSEIYRFPANVLIGSNKGRHMKEATLQREDASSVLFDGLNTIDDTDDNERRQLRMSVTQMVQQLTESVSENVKKYNFWRKFSTVCLLICANRLLILILLHGIDSQMTLHD</sequence>
<accession>A0A0R3VX73</accession>
<evidence type="ECO:0000313" key="3">
    <source>
        <dbReference type="Proteomes" id="UP000282613"/>
    </source>
</evidence>
<dbReference type="STRING" id="60517.A0A0R3VX73"/>
<reference evidence="4" key="1">
    <citation type="submission" date="2017-02" db="UniProtKB">
        <authorList>
            <consortium name="WormBaseParasite"/>
        </authorList>
    </citation>
    <scope>IDENTIFICATION</scope>
</reference>
<evidence type="ECO:0000313" key="4">
    <source>
        <dbReference type="WBParaSite" id="TASK_0000201701-mRNA-1"/>
    </source>
</evidence>
<organism evidence="4">
    <name type="scientific">Taenia asiatica</name>
    <name type="common">Asian tapeworm</name>
    <dbReference type="NCBI Taxonomy" id="60517"/>
    <lineage>
        <taxon>Eukaryota</taxon>
        <taxon>Metazoa</taxon>
        <taxon>Spiralia</taxon>
        <taxon>Lophotrochozoa</taxon>
        <taxon>Platyhelminthes</taxon>
        <taxon>Cestoda</taxon>
        <taxon>Eucestoda</taxon>
        <taxon>Cyclophyllidea</taxon>
        <taxon>Taeniidae</taxon>
        <taxon>Taenia</taxon>
    </lineage>
</organism>
<keyword evidence="1" id="KW-0812">Transmembrane</keyword>
<dbReference type="SUPFAM" id="SSF49723">
    <property type="entry name" value="Lipase/lipooxygenase domain (PLAT/LH2 domain)"/>
    <property type="match status" value="1"/>
</dbReference>
<protein>
    <submittedName>
        <fullName evidence="4">DUF3395 domain-containing protein</fullName>
    </submittedName>
</protein>
<dbReference type="OrthoDB" id="5322100at2759"/>
<feature type="transmembrane region" description="Helical" evidence="1">
    <location>
        <begin position="267"/>
        <end position="288"/>
    </location>
</feature>
<gene>
    <name evidence="2" type="ORF">TASK_LOCUS2018</name>
</gene>
<dbReference type="WBParaSite" id="TASK_0000201701-mRNA-1">
    <property type="protein sequence ID" value="TASK_0000201701-mRNA-1"/>
    <property type="gene ID" value="TASK_0000201701"/>
</dbReference>
<reference evidence="2 3" key="2">
    <citation type="submission" date="2018-11" db="EMBL/GenBank/DDBJ databases">
        <authorList>
            <consortium name="Pathogen Informatics"/>
        </authorList>
    </citation>
    <scope>NUCLEOTIDE SEQUENCE [LARGE SCALE GENOMIC DNA]</scope>
</reference>
<keyword evidence="1" id="KW-1133">Transmembrane helix</keyword>
<evidence type="ECO:0000256" key="1">
    <source>
        <dbReference type="SAM" id="Phobius"/>
    </source>
</evidence>
<dbReference type="EMBL" id="UYRS01000883">
    <property type="protein sequence ID" value="VDK24153.1"/>
    <property type="molecule type" value="Genomic_DNA"/>
</dbReference>
<dbReference type="AlphaFoldDB" id="A0A0R3VX73"/>
<name>A0A0R3VX73_TAEAS</name>
<dbReference type="InterPro" id="IPR036392">
    <property type="entry name" value="PLAT/LH2_dom_sf"/>
</dbReference>
<keyword evidence="1" id="KW-0472">Membrane</keyword>
<proteinExistence type="predicted"/>
<evidence type="ECO:0000313" key="2">
    <source>
        <dbReference type="EMBL" id="VDK24153.1"/>
    </source>
</evidence>